<keyword evidence="5" id="KW-1185">Reference proteome</keyword>
<accession>A0AAJ0CCW7</accession>
<reference evidence="4" key="1">
    <citation type="submission" date="2023-06" db="EMBL/GenBank/DDBJ databases">
        <title>Genome-scale phylogeny and comparative genomics of the fungal order Sordariales.</title>
        <authorList>
            <consortium name="Lawrence Berkeley National Laboratory"/>
            <person name="Hensen N."/>
            <person name="Bonometti L."/>
            <person name="Westerberg I."/>
            <person name="Brannstrom I.O."/>
            <person name="Guillou S."/>
            <person name="Cros-Aarteil S."/>
            <person name="Calhoun S."/>
            <person name="Haridas S."/>
            <person name="Kuo A."/>
            <person name="Mondo S."/>
            <person name="Pangilinan J."/>
            <person name="Riley R."/>
            <person name="Labutti K."/>
            <person name="Andreopoulos B."/>
            <person name="Lipzen A."/>
            <person name="Chen C."/>
            <person name="Yanf M."/>
            <person name="Daum C."/>
            <person name="Ng V."/>
            <person name="Clum A."/>
            <person name="Steindorff A."/>
            <person name="Ohm R."/>
            <person name="Martin F."/>
            <person name="Silar P."/>
            <person name="Natvig D."/>
            <person name="Lalanne C."/>
            <person name="Gautier V."/>
            <person name="Ament-Velasquez S.L."/>
            <person name="Kruys A."/>
            <person name="Hutchinson M.I."/>
            <person name="Powell A.J."/>
            <person name="Barry K."/>
            <person name="Miller A.N."/>
            <person name="Grigoriev I.V."/>
            <person name="Debuchy R."/>
            <person name="Gladieux P."/>
            <person name="Thoren M.H."/>
            <person name="Johannesson H."/>
        </authorList>
    </citation>
    <scope>NUCLEOTIDE SEQUENCE</scope>
    <source>
        <strain evidence="4">8032-3</strain>
    </source>
</reference>
<evidence type="ECO:0000313" key="4">
    <source>
        <dbReference type="EMBL" id="KAK1772909.1"/>
    </source>
</evidence>
<feature type="compositionally biased region" description="Basic residues" evidence="2">
    <location>
        <begin position="409"/>
        <end position="418"/>
    </location>
</feature>
<dbReference type="PANTHER" id="PTHR21561:SF12">
    <property type="entry name" value="INO80 COMPLEX SUBUNIT B"/>
    <property type="match status" value="1"/>
</dbReference>
<feature type="compositionally biased region" description="Acidic residues" evidence="2">
    <location>
        <begin position="288"/>
        <end position="328"/>
    </location>
</feature>
<evidence type="ECO:0000256" key="1">
    <source>
        <dbReference type="SAM" id="Coils"/>
    </source>
</evidence>
<dbReference type="EMBL" id="MU838997">
    <property type="protein sequence ID" value="KAK1772909.1"/>
    <property type="molecule type" value="Genomic_DNA"/>
</dbReference>
<feature type="compositionally biased region" description="Acidic residues" evidence="2">
    <location>
        <begin position="259"/>
        <end position="278"/>
    </location>
</feature>
<dbReference type="Pfam" id="PF04795">
    <property type="entry name" value="PAPA-1"/>
    <property type="match status" value="1"/>
</dbReference>
<dbReference type="Proteomes" id="UP001244011">
    <property type="component" value="Unassembled WGS sequence"/>
</dbReference>
<feature type="region of interest" description="Disordered" evidence="2">
    <location>
        <begin position="1"/>
        <end position="357"/>
    </location>
</feature>
<feature type="compositionally biased region" description="Basic and acidic residues" evidence="2">
    <location>
        <begin position="20"/>
        <end position="29"/>
    </location>
</feature>
<feature type="compositionally biased region" description="Gly residues" evidence="2">
    <location>
        <begin position="466"/>
        <end position="475"/>
    </location>
</feature>
<evidence type="ECO:0000256" key="2">
    <source>
        <dbReference type="SAM" id="MobiDB-lite"/>
    </source>
</evidence>
<feature type="compositionally biased region" description="Low complexity" evidence="2">
    <location>
        <begin position="42"/>
        <end position="60"/>
    </location>
</feature>
<name>A0AAJ0CCW7_9PEZI</name>
<proteinExistence type="predicted"/>
<dbReference type="GO" id="GO:0006338">
    <property type="term" value="P:chromatin remodeling"/>
    <property type="evidence" value="ECO:0007669"/>
    <property type="project" value="InterPro"/>
</dbReference>
<organism evidence="4 5">
    <name type="scientific">Phialemonium atrogriseum</name>
    <dbReference type="NCBI Taxonomy" id="1093897"/>
    <lineage>
        <taxon>Eukaryota</taxon>
        <taxon>Fungi</taxon>
        <taxon>Dikarya</taxon>
        <taxon>Ascomycota</taxon>
        <taxon>Pezizomycotina</taxon>
        <taxon>Sordariomycetes</taxon>
        <taxon>Sordariomycetidae</taxon>
        <taxon>Cephalothecales</taxon>
        <taxon>Cephalothecaceae</taxon>
        <taxon>Phialemonium</taxon>
    </lineage>
</organism>
<dbReference type="SMART" id="SM01406">
    <property type="entry name" value="PAPA-1"/>
    <property type="match status" value="1"/>
</dbReference>
<comment type="caution">
    <text evidence="4">The sequence shown here is derived from an EMBL/GenBank/DDBJ whole genome shotgun (WGS) entry which is preliminary data.</text>
</comment>
<dbReference type="InterPro" id="IPR006880">
    <property type="entry name" value="INO80B_C"/>
</dbReference>
<dbReference type="GO" id="GO:0031011">
    <property type="term" value="C:Ino80 complex"/>
    <property type="evidence" value="ECO:0007669"/>
    <property type="project" value="InterPro"/>
</dbReference>
<evidence type="ECO:0000259" key="3">
    <source>
        <dbReference type="SMART" id="SM01406"/>
    </source>
</evidence>
<gene>
    <name evidence="4" type="ORF">QBC33DRAFT_554350</name>
</gene>
<dbReference type="GeneID" id="85312687"/>
<feature type="compositionally biased region" description="Acidic residues" evidence="2">
    <location>
        <begin position="121"/>
        <end position="136"/>
    </location>
</feature>
<protein>
    <submittedName>
        <fullName evidence="4">PAPA-1-like conserved region-domain-containing protein</fullName>
    </submittedName>
</protein>
<feature type="compositionally biased region" description="Acidic residues" evidence="2">
    <location>
        <begin position="144"/>
        <end position="207"/>
    </location>
</feature>
<feature type="domain" description="INO80 complex subunit B-like conserved region" evidence="3">
    <location>
        <begin position="377"/>
        <end position="458"/>
    </location>
</feature>
<feature type="region of interest" description="Disordered" evidence="2">
    <location>
        <begin position="461"/>
        <end position="483"/>
    </location>
</feature>
<feature type="coiled-coil region" evidence="1">
    <location>
        <begin position="375"/>
        <end position="403"/>
    </location>
</feature>
<dbReference type="PANTHER" id="PTHR21561">
    <property type="entry name" value="INO80 COMPLEX SUBUNIT B"/>
    <property type="match status" value="1"/>
</dbReference>
<dbReference type="InterPro" id="IPR029523">
    <property type="entry name" value="INO80B/Ies2"/>
</dbReference>
<keyword evidence="1" id="KW-0175">Coiled coil</keyword>
<dbReference type="AlphaFoldDB" id="A0AAJ0CCW7"/>
<dbReference type="RefSeq" id="XP_060289122.1">
    <property type="nucleotide sequence ID" value="XM_060429500.1"/>
</dbReference>
<sequence>MSSRPRRSAAQRATEAITDMADRDNERTMSSRSRRSTDGRGVASVSRHAPSSSPASSLADSDQHMHLTVKLPSSKLRQATTANKRGASSIAVGRREQFVGDEIVAAKRSTRGGKKSYVVESESDDDEEEEEGEDEIQVGNLGGQDDDDDEDEEEEEEEEEEDEDEEMEDLGEEDADGEEVDEENMDVDAQGDDDDLGDEDAEGDVDMDVAPLPPPPTIKISKPARGGAPSAKARNARLPKSSIRASGASAQKSSSRVNEDEDEELSDLESEPEEEINDTVEVGGERPAEDEDEDPDAEGEEIEVADEDAEEDAEADEEEEEEALDSDGETPAGGSRAETPDLSRMTARQRAKHGDVAQEYMKLSDEVQAKKVFTAEELSMRRAEMARRRRNLSEKRNEEVKMETINKLLKKQAPKTNRRTALLPGDETPDNEGPKANPAFIRWVSTKDGIRVALPEEMLAGPAGRVFGGGHGLGGEKMVEEVS</sequence>
<feature type="region of interest" description="Disordered" evidence="2">
    <location>
        <begin position="409"/>
        <end position="438"/>
    </location>
</feature>
<evidence type="ECO:0000313" key="5">
    <source>
        <dbReference type="Proteomes" id="UP001244011"/>
    </source>
</evidence>